<keyword evidence="3" id="KW-0520">NAD</keyword>
<dbReference type="AlphaFoldDB" id="A0AAV7YB97"/>
<protein>
    <submittedName>
        <fullName evidence="7">D-3-phosphoglycerate dehydrogenase</fullName>
    </submittedName>
</protein>
<dbReference type="PROSITE" id="PS00671">
    <property type="entry name" value="D_2_HYDROXYACID_DH_3"/>
    <property type="match status" value="1"/>
</dbReference>
<reference evidence="7" key="1">
    <citation type="submission" date="2022-08" db="EMBL/GenBank/DDBJ databases">
        <title>Novel sulphate-reducing endosymbionts in the free-living metamonad Anaeramoeba.</title>
        <authorList>
            <person name="Jerlstrom-Hultqvist J."/>
            <person name="Cepicka I."/>
            <person name="Gallot-Lavallee L."/>
            <person name="Salas-Leiva D."/>
            <person name="Curtis B.A."/>
            <person name="Zahonova K."/>
            <person name="Pipaliya S."/>
            <person name="Dacks J."/>
            <person name="Roger A.J."/>
        </authorList>
    </citation>
    <scope>NUCLEOTIDE SEQUENCE</scope>
    <source>
        <strain evidence="7">Busselton2</strain>
    </source>
</reference>
<dbReference type="InterPro" id="IPR006140">
    <property type="entry name" value="D-isomer_DH_NAD-bd"/>
</dbReference>
<dbReference type="InterPro" id="IPR006139">
    <property type="entry name" value="D-isomer_2_OHA_DH_cat_dom"/>
</dbReference>
<dbReference type="Proteomes" id="UP001146793">
    <property type="component" value="Unassembled WGS sequence"/>
</dbReference>
<dbReference type="FunFam" id="3.40.50.720:FF:000041">
    <property type="entry name" value="D-3-phosphoglycerate dehydrogenase"/>
    <property type="match status" value="1"/>
</dbReference>
<dbReference type="GO" id="GO:0006564">
    <property type="term" value="P:L-serine biosynthetic process"/>
    <property type="evidence" value="ECO:0007669"/>
    <property type="project" value="UniProtKB-ARBA"/>
</dbReference>
<evidence type="ECO:0000259" key="5">
    <source>
        <dbReference type="Pfam" id="PF00389"/>
    </source>
</evidence>
<evidence type="ECO:0000313" key="7">
    <source>
        <dbReference type="EMBL" id="KAJ3425410.1"/>
    </source>
</evidence>
<dbReference type="EMBL" id="JANTQA010000070">
    <property type="protein sequence ID" value="KAJ3425410.1"/>
    <property type="molecule type" value="Genomic_DNA"/>
</dbReference>
<dbReference type="SUPFAM" id="SSF52283">
    <property type="entry name" value="Formate/glycerate dehydrogenase catalytic domain-like"/>
    <property type="match status" value="1"/>
</dbReference>
<comment type="caution">
    <text evidence="7">The sequence shown here is derived from an EMBL/GenBank/DDBJ whole genome shotgun (WGS) entry which is preliminary data.</text>
</comment>
<name>A0AAV7YB97_9EUKA</name>
<gene>
    <name evidence="7" type="ORF">M0812_27850</name>
</gene>
<keyword evidence="2 4" id="KW-0560">Oxidoreductase</keyword>
<dbReference type="InterPro" id="IPR050857">
    <property type="entry name" value="D-2-hydroxyacid_DH"/>
</dbReference>
<dbReference type="Pfam" id="PF00389">
    <property type="entry name" value="2-Hacid_dh"/>
    <property type="match status" value="1"/>
</dbReference>
<evidence type="ECO:0000313" key="8">
    <source>
        <dbReference type="Proteomes" id="UP001146793"/>
    </source>
</evidence>
<feature type="domain" description="D-isomer specific 2-hydroxyacid dehydrogenase NAD-binding" evidence="6">
    <location>
        <begin position="106"/>
        <end position="285"/>
    </location>
</feature>
<sequence length="324" mass="35762">MTTKIFVADKVAESVQKSLHKLGEVLYRPTTKAGELPELIKDYNILVVRSTRVTEETIKSATDLKMIIRAGAGTDNIDIPKATEHGVFVCNCPGTNSSAVAELVIGHMICADRLIHQTTEKLKKGTWCKTKFQGSMGLRGRNLGIVSLGYIGKLVAKAAQGLGMVVYAYDPRKTQEIMDPWKITKMETLTELVEISDVVTVHTVLTEKTKHMFNEEIFKRFKDGAIFINAARGGIVDHTCLPKIVKEKGLKISLDVYEDEPSATSEDFPQTELAKSITTLTPHIGASTKQASEAVGEMTVEIVQTYLSEKLPPMVNIKNRELLK</sequence>
<dbReference type="GO" id="GO:0051287">
    <property type="term" value="F:NAD binding"/>
    <property type="evidence" value="ECO:0007669"/>
    <property type="project" value="InterPro"/>
</dbReference>
<dbReference type="GO" id="GO:0004617">
    <property type="term" value="F:phosphoglycerate dehydrogenase activity"/>
    <property type="evidence" value="ECO:0007669"/>
    <property type="project" value="UniProtKB-ARBA"/>
</dbReference>
<feature type="domain" description="D-isomer specific 2-hydroxyacid dehydrogenase catalytic" evidence="5">
    <location>
        <begin position="5"/>
        <end position="312"/>
    </location>
</feature>
<proteinExistence type="inferred from homology"/>
<evidence type="ECO:0000256" key="1">
    <source>
        <dbReference type="ARBA" id="ARBA00005854"/>
    </source>
</evidence>
<dbReference type="GO" id="GO:0047545">
    <property type="term" value="F:(S)-2-hydroxyglutarate dehydrogenase activity"/>
    <property type="evidence" value="ECO:0007669"/>
    <property type="project" value="UniProtKB-ARBA"/>
</dbReference>
<dbReference type="SUPFAM" id="SSF51735">
    <property type="entry name" value="NAD(P)-binding Rossmann-fold domains"/>
    <property type="match status" value="1"/>
</dbReference>
<dbReference type="PANTHER" id="PTHR42789:SF1">
    <property type="entry name" value="D-ISOMER SPECIFIC 2-HYDROXYACID DEHYDROGENASE FAMILY PROTEIN (AFU_ORTHOLOGUE AFUA_6G10090)"/>
    <property type="match status" value="1"/>
</dbReference>
<dbReference type="PANTHER" id="PTHR42789">
    <property type="entry name" value="D-ISOMER SPECIFIC 2-HYDROXYACID DEHYDROGENASE FAMILY PROTEIN (AFU_ORTHOLOGUE AFUA_6G10090)"/>
    <property type="match status" value="1"/>
</dbReference>
<comment type="similarity">
    <text evidence="1 4">Belongs to the D-isomer specific 2-hydroxyacid dehydrogenase family.</text>
</comment>
<evidence type="ECO:0000259" key="6">
    <source>
        <dbReference type="Pfam" id="PF02826"/>
    </source>
</evidence>
<organism evidence="7 8">
    <name type="scientific">Anaeramoeba flamelloides</name>
    <dbReference type="NCBI Taxonomy" id="1746091"/>
    <lineage>
        <taxon>Eukaryota</taxon>
        <taxon>Metamonada</taxon>
        <taxon>Anaeramoebidae</taxon>
        <taxon>Anaeramoeba</taxon>
    </lineage>
</organism>
<accession>A0AAV7YB97</accession>
<dbReference type="InterPro" id="IPR036291">
    <property type="entry name" value="NAD(P)-bd_dom_sf"/>
</dbReference>
<evidence type="ECO:0000256" key="3">
    <source>
        <dbReference type="ARBA" id="ARBA00023027"/>
    </source>
</evidence>
<dbReference type="Pfam" id="PF02826">
    <property type="entry name" value="2-Hacid_dh_C"/>
    <property type="match status" value="1"/>
</dbReference>
<dbReference type="Gene3D" id="3.40.50.720">
    <property type="entry name" value="NAD(P)-binding Rossmann-like Domain"/>
    <property type="match status" value="2"/>
</dbReference>
<evidence type="ECO:0000256" key="2">
    <source>
        <dbReference type="ARBA" id="ARBA00023002"/>
    </source>
</evidence>
<evidence type="ECO:0000256" key="4">
    <source>
        <dbReference type="RuleBase" id="RU003719"/>
    </source>
</evidence>
<dbReference type="InterPro" id="IPR029753">
    <property type="entry name" value="D-isomer_DH_CS"/>
</dbReference>